<organism evidence="1 2">
    <name type="scientific">Flavobacterium sediminilitoris</name>
    <dbReference type="NCBI Taxonomy" id="2024526"/>
    <lineage>
        <taxon>Bacteria</taxon>
        <taxon>Pseudomonadati</taxon>
        <taxon>Bacteroidota</taxon>
        <taxon>Flavobacteriia</taxon>
        <taxon>Flavobacteriales</taxon>
        <taxon>Flavobacteriaceae</taxon>
        <taxon>Flavobacterium</taxon>
    </lineage>
</organism>
<dbReference type="EMBL" id="CP090145">
    <property type="protein sequence ID" value="UOX34477.1"/>
    <property type="molecule type" value="Genomic_DNA"/>
</dbReference>
<reference evidence="1" key="1">
    <citation type="submission" date="2021-12" db="EMBL/GenBank/DDBJ databases">
        <authorList>
            <person name="Cha I.-T."/>
            <person name="Lee K.-E."/>
            <person name="Park S.-J."/>
        </authorList>
    </citation>
    <scope>NUCLEOTIDE SEQUENCE</scope>
    <source>
        <strain evidence="1">YSM-43</strain>
    </source>
</reference>
<dbReference type="InterPro" id="IPR014710">
    <property type="entry name" value="RmlC-like_jellyroll"/>
</dbReference>
<dbReference type="Proteomes" id="UP000830454">
    <property type="component" value="Chromosome"/>
</dbReference>
<reference evidence="1" key="2">
    <citation type="submission" date="2022-04" db="EMBL/GenBank/DDBJ databases">
        <title>Complete Genome Sequence of Flavobacterium sediminilitoris YSM-43, Isolated from a Tidal Sediment.</title>
        <authorList>
            <person name="Lee P.A."/>
        </authorList>
    </citation>
    <scope>NUCLEOTIDE SEQUENCE</scope>
    <source>
        <strain evidence="1">YSM-43</strain>
    </source>
</reference>
<proteinExistence type="predicted"/>
<gene>
    <name evidence="1" type="ORF">LXD69_02955</name>
</gene>
<accession>A0ABY4HQK9</accession>
<dbReference type="RefSeq" id="WP_246917444.1">
    <property type="nucleotide sequence ID" value="NZ_CP090145.1"/>
</dbReference>
<protein>
    <submittedName>
        <fullName evidence="1">Uncharacterized protein</fullName>
    </submittedName>
</protein>
<keyword evidence="2" id="KW-1185">Reference proteome</keyword>
<evidence type="ECO:0000313" key="1">
    <source>
        <dbReference type="EMBL" id="UOX34477.1"/>
    </source>
</evidence>
<evidence type="ECO:0000313" key="2">
    <source>
        <dbReference type="Proteomes" id="UP000830454"/>
    </source>
</evidence>
<dbReference type="Gene3D" id="2.60.120.10">
    <property type="entry name" value="Jelly Rolls"/>
    <property type="match status" value="1"/>
</dbReference>
<name>A0ABY4HQK9_9FLAO</name>
<sequence length="49" mass="5993">MNINPIGNWNYWSINKLQALFENNEIKVWTIHLKPGDSLPFYKHQLRYF</sequence>